<dbReference type="Proteomes" id="UP001054945">
    <property type="component" value="Unassembled WGS sequence"/>
</dbReference>
<name>A0AAV4QGF5_CAEEX</name>
<feature type="region of interest" description="Disordered" evidence="1">
    <location>
        <begin position="64"/>
        <end position="84"/>
    </location>
</feature>
<organism evidence="2 3">
    <name type="scientific">Caerostris extrusa</name>
    <name type="common">Bark spider</name>
    <name type="synonym">Caerostris bankana</name>
    <dbReference type="NCBI Taxonomy" id="172846"/>
    <lineage>
        <taxon>Eukaryota</taxon>
        <taxon>Metazoa</taxon>
        <taxon>Ecdysozoa</taxon>
        <taxon>Arthropoda</taxon>
        <taxon>Chelicerata</taxon>
        <taxon>Arachnida</taxon>
        <taxon>Araneae</taxon>
        <taxon>Araneomorphae</taxon>
        <taxon>Entelegynae</taxon>
        <taxon>Araneoidea</taxon>
        <taxon>Araneidae</taxon>
        <taxon>Caerostris</taxon>
    </lineage>
</organism>
<evidence type="ECO:0000256" key="1">
    <source>
        <dbReference type="SAM" id="MobiDB-lite"/>
    </source>
</evidence>
<dbReference type="AlphaFoldDB" id="A0AAV4QGF5"/>
<accession>A0AAV4QGF5</accession>
<evidence type="ECO:0000313" key="3">
    <source>
        <dbReference type="Proteomes" id="UP001054945"/>
    </source>
</evidence>
<gene>
    <name evidence="2" type="ORF">CEXT_495331</name>
</gene>
<comment type="caution">
    <text evidence="2">The sequence shown here is derived from an EMBL/GenBank/DDBJ whole genome shotgun (WGS) entry which is preliminary data.</text>
</comment>
<evidence type="ECO:0000313" key="2">
    <source>
        <dbReference type="EMBL" id="GIY08419.1"/>
    </source>
</evidence>
<keyword evidence="3" id="KW-1185">Reference proteome</keyword>
<sequence>MYVSPPDGTCKEVRSEARVPNVGSRPAAEISWWMKSFISTMSRTQIQTGVFFSSLKADPWPAITEGDSVQGGKTPGCLGYDDAA</sequence>
<reference evidence="2 3" key="1">
    <citation type="submission" date="2021-06" db="EMBL/GenBank/DDBJ databases">
        <title>Caerostris extrusa draft genome.</title>
        <authorList>
            <person name="Kono N."/>
            <person name="Arakawa K."/>
        </authorList>
    </citation>
    <scope>NUCLEOTIDE SEQUENCE [LARGE SCALE GENOMIC DNA]</scope>
</reference>
<dbReference type="EMBL" id="BPLR01006243">
    <property type="protein sequence ID" value="GIY08419.1"/>
    <property type="molecule type" value="Genomic_DNA"/>
</dbReference>
<protein>
    <submittedName>
        <fullName evidence="2">Uncharacterized protein</fullName>
    </submittedName>
</protein>
<proteinExistence type="predicted"/>